<keyword evidence="3" id="KW-1185">Reference proteome</keyword>
<dbReference type="AlphaFoldDB" id="A0A0R3U112"/>
<dbReference type="WBParaSite" id="MCOS_0000001101-mRNA-1">
    <property type="protein sequence ID" value="MCOS_0000001101-mRNA-1"/>
    <property type="gene ID" value="MCOS_0000001101"/>
</dbReference>
<sequence length="130" mass="14471">MMRTSYDLLDWEDKHWTHGILYSSQLANMAEDEDELDEDDLDDPELLPEDDEPVEELDVDGEGFRVGPPAFFGLACCCFDARSFEEESPAPLPGLVSPPLRAALLPEGRVLEVKGLLDLRSRRAGGPAIR</sequence>
<feature type="compositionally biased region" description="Acidic residues" evidence="1">
    <location>
        <begin position="30"/>
        <end position="55"/>
    </location>
</feature>
<proteinExistence type="predicted"/>
<gene>
    <name evidence="2" type="ORF">MCOS_LOCUS12</name>
</gene>
<dbReference type="Proteomes" id="UP000267029">
    <property type="component" value="Unassembled WGS sequence"/>
</dbReference>
<organism evidence="4">
    <name type="scientific">Mesocestoides corti</name>
    <name type="common">Flatworm</name>
    <dbReference type="NCBI Taxonomy" id="53468"/>
    <lineage>
        <taxon>Eukaryota</taxon>
        <taxon>Metazoa</taxon>
        <taxon>Spiralia</taxon>
        <taxon>Lophotrochozoa</taxon>
        <taxon>Platyhelminthes</taxon>
        <taxon>Cestoda</taxon>
        <taxon>Eucestoda</taxon>
        <taxon>Cyclophyllidea</taxon>
        <taxon>Mesocestoididae</taxon>
        <taxon>Mesocestoides</taxon>
    </lineage>
</organism>
<evidence type="ECO:0000256" key="1">
    <source>
        <dbReference type="SAM" id="MobiDB-lite"/>
    </source>
</evidence>
<accession>A0A0R3U112</accession>
<protein>
    <submittedName>
        <fullName evidence="4">Coordinator of PRMT5 and differentiation stimulator</fullName>
    </submittedName>
</protein>
<feature type="region of interest" description="Disordered" evidence="1">
    <location>
        <begin position="29"/>
        <end position="55"/>
    </location>
</feature>
<reference evidence="2 3" key="2">
    <citation type="submission" date="2018-10" db="EMBL/GenBank/DDBJ databases">
        <authorList>
            <consortium name="Pathogen Informatics"/>
        </authorList>
    </citation>
    <scope>NUCLEOTIDE SEQUENCE [LARGE SCALE GENOMIC DNA]</scope>
</reference>
<evidence type="ECO:0000313" key="4">
    <source>
        <dbReference type="WBParaSite" id="MCOS_0000001101-mRNA-1"/>
    </source>
</evidence>
<evidence type="ECO:0000313" key="2">
    <source>
        <dbReference type="EMBL" id="VDD74009.1"/>
    </source>
</evidence>
<dbReference type="EMBL" id="UXSR01000001">
    <property type="protein sequence ID" value="VDD74009.1"/>
    <property type="molecule type" value="Genomic_DNA"/>
</dbReference>
<reference evidence="4" key="1">
    <citation type="submission" date="2017-02" db="UniProtKB">
        <authorList>
            <consortium name="WormBaseParasite"/>
        </authorList>
    </citation>
    <scope>IDENTIFICATION</scope>
</reference>
<name>A0A0R3U112_MESCO</name>
<evidence type="ECO:0000313" key="3">
    <source>
        <dbReference type="Proteomes" id="UP000267029"/>
    </source>
</evidence>